<dbReference type="RefSeq" id="WP_223092992.1">
    <property type="nucleotide sequence ID" value="NZ_CP061913.1"/>
</dbReference>
<evidence type="ECO:0000313" key="2">
    <source>
        <dbReference type="EMBL" id="MFB9445951.1"/>
    </source>
</evidence>
<comment type="caution">
    <text evidence="2">The sequence shown here is derived from an EMBL/GenBank/DDBJ whole genome shotgun (WGS) entry which is preliminary data.</text>
</comment>
<dbReference type="Proteomes" id="UP001589608">
    <property type="component" value="Unassembled WGS sequence"/>
</dbReference>
<feature type="compositionally biased region" description="Low complexity" evidence="1">
    <location>
        <begin position="42"/>
        <end position="52"/>
    </location>
</feature>
<evidence type="ECO:0000256" key="1">
    <source>
        <dbReference type="SAM" id="MobiDB-lite"/>
    </source>
</evidence>
<keyword evidence="3" id="KW-1185">Reference proteome</keyword>
<name>A0ABV5MAS5_9ACTN</name>
<feature type="region of interest" description="Disordered" evidence="1">
    <location>
        <begin position="22"/>
        <end position="52"/>
    </location>
</feature>
<accession>A0ABV5MAS5</accession>
<evidence type="ECO:0000313" key="3">
    <source>
        <dbReference type="Proteomes" id="UP001589608"/>
    </source>
</evidence>
<protein>
    <submittedName>
        <fullName evidence="2">Uncharacterized protein</fullName>
    </submittedName>
</protein>
<dbReference type="EMBL" id="JBHMCA010000043">
    <property type="protein sequence ID" value="MFB9445951.1"/>
    <property type="molecule type" value="Genomic_DNA"/>
</dbReference>
<gene>
    <name evidence="2" type="ORF">ACFFTR_22960</name>
</gene>
<proteinExistence type="predicted"/>
<feature type="compositionally biased region" description="Basic and acidic residues" evidence="1">
    <location>
        <begin position="22"/>
        <end position="38"/>
    </location>
</feature>
<sequence length="52" mass="6153">MSTLMQRIMRFLNSPNGRRVVEVGRRELSKPANQEKLRRLASRVASSRTRRR</sequence>
<organism evidence="2 3">
    <name type="scientific">Dactylosporangium vinaceum</name>
    <dbReference type="NCBI Taxonomy" id="53362"/>
    <lineage>
        <taxon>Bacteria</taxon>
        <taxon>Bacillati</taxon>
        <taxon>Actinomycetota</taxon>
        <taxon>Actinomycetes</taxon>
        <taxon>Micromonosporales</taxon>
        <taxon>Micromonosporaceae</taxon>
        <taxon>Dactylosporangium</taxon>
    </lineage>
</organism>
<reference evidence="2 3" key="1">
    <citation type="submission" date="2024-09" db="EMBL/GenBank/DDBJ databases">
        <authorList>
            <person name="Sun Q."/>
            <person name="Mori K."/>
        </authorList>
    </citation>
    <scope>NUCLEOTIDE SEQUENCE [LARGE SCALE GENOMIC DNA]</scope>
    <source>
        <strain evidence="2 3">JCM 3307</strain>
    </source>
</reference>